<feature type="compositionally biased region" description="Gly residues" evidence="1">
    <location>
        <begin position="1"/>
        <end position="42"/>
    </location>
</feature>
<evidence type="ECO:0000256" key="1">
    <source>
        <dbReference type="SAM" id="MobiDB-lite"/>
    </source>
</evidence>
<evidence type="ECO:0000313" key="3">
    <source>
        <dbReference type="Proteomes" id="UP000800235"/>
    </source>
</evidence>
<name>A0A9P4U443_9PEZI</name>
<accession>A0A9P4U443</accession>
<keyword evidence="3" id="KW-1185">Reference proteome</keyword>
<organism evidence="2 3">
    <name type="scientific">Tothia fuscella</name>
    <dbReference type="NCBI Taxonomy" id="1048955"/>
    <lineage>
        <taxon>Eukaryota</taxon>
        <taxon>Fungi</taxon>
        <taxon>Dikarya</taxon>
        <taxon>Ascomycota</taxon>
        <taxon>Pezizomycotina</taxon>
        <taxon>Dothideomycetes</taxon>
        <taxon>Pleosporomycetidae</taxon>
        <taxon>Venturiales</taxon>
        <taxon>Cylindrosympodiaceae</taxon>
        <taxon>Tothia</taxon>
    </lineage>
</organism>
<protein>
    <submittedName>
        <fullName evidence="2">Uncharacterized protein</fullName>
    </submittedName>
</protein>
<feature type="non-terminal residue" evidence="2">
    <location>
        <position position="156"/>
    </location>
</feature>
<comment type="caution">
    <text evidence="2">The sequence shown here is derived from an EMBL/GenBank/DDBJ whole genome shotgun (WGS) entry which is preliminary data.</text>
</comment>
<reference evidence="2" key="1">
    <citation type="journal article" date="2020" name="Stud. Mycol.">
        <title>101 Dothideomycetes genomes: a test case for predicting lifestyles and emergence of pathogens.</title>
        <authorList>
            <person name="Haridas S."/>
            <person name="Albert R."/>
            <person name="Binder M."/>
            <person name="Bloem J."/>
            <person name="Labutti K."/>
            <person name="Salamov A."/>
            <person name="Andreopoulos B."/>
            <person name="Baker S."/>
            <person name="Barry K."/>
            <person name="Bills G."/>
            <person name="Bluhm B."/>
            <person name="Cannon C."/>
            <person name="Castanera R."/>
            <person name="Culley D."/>
            <person name="Daum C."/>
            <person name="Ezra D."/>
            <person name="Gonzalez J."/>
            <person name="Henrissat B."/>
            <person name="Kuo A."/>
            <person name="Liang C."/>
            <person name="Lipzen A."/>
            <person name="Lutzoni F."/>
            <person name="Magnuson J."/>
            <person name="Mondo S."/>
            <person name="Nolan M."/>
            <person name="Ohm R."/>
            <person name="Pangilinan J."/>
            <person name="Park H.-J."/>
            <person name="Ramirez L."/>
            <person name="Alfaro M."/>
            <person name="Sun H."/>
            <person name="Tritt A."/>
            <person name="Yoshinaga Y."/>
            <person name="Zwiers L.-H."/>
            <person name="Turgeon B."/>
            <person name="Goodwin S."/>
            <person name="Spatafora J."/>
            <person name="Crous P."/>
            <person name="Grigoriev I."/>
        </authorList>
    </citation>
    <scope>NUCLEOTIDE SEQUENCE</scope>
    <source>
        <strain evidence="2">CBS 130266</strain>
    </source>
</reference>
<feature type="compositionally biased region" description="Basic and acidic residues" evidence="1">
    <location>
        <begin position="43"/>
        <end position="76"/>
    </location>
</feature>
<dbReference type="Proteomes" id="UP000800235">
    <property type="component" value="Unassembled WGS sequence"/>
</dbReference>
<dbReference type="EMBL" id="MU007011">
    <property type="protein sequence ID" value="KAF2436266.1"/>
    <property type="molecule type" value="Genomic_DNA"/>
</dbReference>
<evidence type="ECO:0000313" key="2">
    <source>
        <dbReference type="EMBL" id="KAF2436266.1"/>
    </source>
</evidence>
<gene>
    <name evidence="2" type="ORF">EJ08DRAFT_645264</name>
</gene>
<dbReference type="AlphaFoldDB" id="A0A9P4U443"/>
<sequence>MGGARQGMGEGGGMGGGRIGGARRGMGGPIGERMGGMGGERMGGMHRERPAGGVRRGDMGRPRGEGERVAKREPARDPAPPLQEDEMEWNDMAGWDGDVEDGVGDNDLGGRQGDPNRAPGGERALPHGHRQQRREPEVDDIPRDADGFGNVTPSDS</sequence>
<proteinExistence type="predicted"/>
<feature type="compositionally biased region" description="Basic and acidic residues" evidence="1">
    <location>
        <begin position="133"/>
        <end position="146"/>
    </location>
</feature>
<feature type="region of interest" description="Disordered" evidence="1">
    <location>
        <begin position="1"/>
        <end position="156"/>
    </location>
</feature>